<name>A0ABV6QXQ1_9ACTN</name>
<dbReference type="RefSeq" id="WP_380057441.1">
    <property type="nucleotide sequence ID" value="NZ_JBHLTC010000057.1"/>
</dbReference>
<sequence length="610" mass="65921">MTLDLGIRPFTRPVEAADGYPRIEDHALIGDGATAALVGMDASIRWLCLPRFDGPALFASLLDAERGGAWTVQPAGPLREVRQRYLADTAVVVTELRCDTGTVQITDAMVTGGALGAGSPSGPGELARLVTVLHGEVDLRVRLTGRGGLTPAAGPDEITLGWPGAATPVTLTSTLTVDGLDRLDGSVRLGAGDRLGLVLRWAAGPTRLRTADDVATALEATASAWRKWAANITYTGPYEDLVRRSAITLKLCDHHASGAIVAAPTSSLPEAIGGERNWDYRFTWVRDAAYTVYALRRIGLTDESEGFLAWVLNACLRDGRPHILYTLDGTQPTAERLDPDLEGYRRSAPVRWGNAAADQVQHDVYGEILDCAWQWVRGGGIVDDRRWAKLVELATAAENNWRTPDHGIWEIRDAGRPFTYSVAMCQVAADRMARIAAATGRAGEEGRWRELAGTIRASLLEQAWDPAAGHLTEHLGQPGTVDASLLALPLRRVLDGADPRMMATVDAVIDRLGAGDDLLYRYLPAESPDGLGGEEGAFLLCSFWWVDNLAHSGRLAEARERFERLCARVNHVGLLPEQIDPTTGQFLGNFPQAFSHIGLISSAVNLARTR</sequence>
<proteinExistence type="predicted"/>
<dbReference type="InterPro" id="IPR045582">
    <property type="entry name" value="Trehalase-like_N"/>
</dbReference>
<accession>A0ABV6QXQ1</accession>
<dbReference type="Gene3D" id="1.50.10.10">
    <property type="match status" value="1"/>
</dbReference>
<evidence type="ECO:0000259" key="1">
    <source>
        <dbReference type="Pfam" id="PF00723"/>
    </source>
</evidence>
<dbReference type="Pfam" id="PF19291">
    <property type="entry name" value="TREH_N"/>
    <property type="match status" value="1"/>
</dbReference>
<protein>
    <submittedName>
        <fullName evidence="3">Glycoside hydrolase family 15 protein</fullName>
    </submittedName>
</protein>
<dbReference type="PANTHER" id="PTHR31616">
    <property type="entry name" value="TREHALASE"/>
    <property type="match status" value="1"/>
</dbReference>
<dbReference type="EMBL" id="JBHLTC010000057">
    <property type="protein sequence ID" value="MFC0629409.1"/>
    <property type="molecule type" value="Genomic_DNA"/>
</dbReference>
<evidence type="ECO:0000313" key="4">
    <source>
        <dbReference type="Proteomes" id="UP001589890"/>
    </source>
</evidence>
<comment type="caution">
    <text evidence="3">The sequence shown here is derived from an EMBL/GenBank/DDBJ whole genome shotgun (WGS) entry which is preliminary data.</text>
</comment>
<keyword evidence="3" id="KW-0378">Hydrolase</keyword>
<dbReference type="InterPro" id="IPR011613">
    <property type="entry name" value="GH15-like"/>
</dbReference>
<dbReference type="InterPro" id="IPR012341">
    <property type="entry name" value="6hp_glycosidase-like_sf"/>
</dbReference>
<organism evidence="3 4">
    <name type="scientific">Kribbella deserti</name>
    <dbReference type="NCBI Taxonomy" id="1926257"/>
    <lineage>
        <taxon>Bacteria</taxon>
        <taxon>Bacillati</taxon>
        <taxon>Actinomycetota</taxon>
        <taxon>Actinomycetes</taxon>
        <taxon>Propionibacteriales</taxon>
        <taxon>Kribbellaceae</taxon>
        <taxon>Kribbella</taxon>
    </lineage>
</organism>
<dbReference type="InterPro" id="IPR008928">
    <property type="entry name" value="6-hairpin_glycosidase_sf"/>
</dbReference>
<gene>
    <name evidence="3" type="ORF">ACFFGN_35420</name>
</gene>
<reference evidence="3 4" key="1">
    <citation type="submission" date="2024-09" db="EMBL/GenBank/DDBJ databases">
        <authorList>
            <person name="Sun Q."/>
            <person name="Mori K."/>
        </authorList>
    </citation>
    <scope>NUCLEOTIDE SEQUENCE [LARGE SCALE GENOMIC DNA]</scope>
    <source>
        <strain evidence="3 4">CGMCC 1.15906</strain>
    </source>
</reference>
<dbReference type="Proteomes" id="UP001589890">
    <property type="component" value="Unassembled WGS sequence"/>
</dbReference>
<dbReference type="Pfam" id="PF00723">
    <property type="entry name" value="Glyco_hydro_15"/>
    <property type="match status" value="1"/>
</dbReference>
<feature type="domain" description="GH15-like" evidence="1">
    <location>
        <begin position="236"/>
        <end position="602"/>
    </location>
</feature>
<dbReference type="SUPFAM" id="SSF48208">
    <property type="entry name" value="Six-hairpin glycosidases"/>
    <property type="match status" value="1"/>
</dbReference>
<keyword evidence="4" id="KW-1185">Reference proteome</keyword>
<evidence type="ECO:0000313" key="3">
    <source>
        <dbReference type="EMBL" id="MFC0629409.1"/>
    </source>
</evidence>
<evidence type="ECO:0000259" key="2">
    <source>
        <dbReference type="Pfam" id="PF19291"/>
    </source>
</evidence>
<dbReference type="PANTHER" id="PTHR31616:SF0">
    <property type="entry name" value="GLUCAN 1,4-ALPHA-GLUCOSIDASE"/>
    <property type="match status" value="1"/>
</dbReference>
<dbReference type="GO" id="GO:0016787">
    <property type="term" value="F:hydrolase activity"/>
    <property type="evidence" value="ECO:0007669"/>
    <property type="project" value="UniProtKB-KW"/>
</dbReference>
<feature type="domain" description="Trehalase-like N-terminal" evidence="2">
    <location>
        <begin position="21"/>
        <end position="96"/>
    </location>
</feature>